<keyword evidence="2" id="KW-1133">Transmembrane helix</keyword>
<gene>
    <name evidence="3" type="ORF">SAMN04488134_11515</name>
</gene>
<keyword evidence="2" id="KW-0812">Transmembrane</keyword>
<evidence type="ECO:0000313" key="4">
    <source>
        <dbReference type="Proteomes" id="UP000199300"/>
    </source>
</evidence>
<keyword evidence="4" id="KW-1185">Reference proteome</keyword>
<keyword evidence="2" id="KW-0472">Membrane</keyword>
<reference evidence="3 4" key="1">
    <citation type="submission" date="2016-10" db="EMBL/GenBank/DDBJ databases">
        <authorList>
            <person name="de Groot N.N."/>
        </authorList>
    </citation>
    <scope>NUCLEOTIDE SEQUENCE [LARGE SCALE GENOMIC DNA]</scope>
    <source>
        <strain evidence="3 4">CGMCC 1.10434</strain>
    </source>
</reference>
<name>A0A1H8T7D3_9BACI</name>
<dbReference type="EMBL" id="FODJ01000015">
    <property type="protein sequence ID" value="SEO87059.1"/>
    <property type="molecule type" value="Genomic_DNA"/>
</dbReference>
<feature type="transmembrane region" description="Helical" evidence="2">
    <location>
        <begin position="6"/>
        <end position="23"/>
    </location>
</feature>
<sequence>MNDTVMIILPMVGVLLYFLLDKTKELKRLEQKIDKLTEMIKDMKQTNQK</sequence>
<evidence type="ECO:0000256" key="1">
    <source>
        <dbReference type="SAM" id="Coils"/>
    </source>
</evidence>
<evidence type="ECO:0000313" key="3">
    <source>
        <dbReference type="EMBL" id="SEO87059.1"/>
    </source>
</evidence>
<proteinExistence type="predicted"/>
<dbReference type="Proteomes" id="UP000199300">
    <property type="component" value="Unassembled WGS sequence"/>
</dbReference>
<dbReference type="RefSeq" id="WP_177178326.1">
    <property type="nucleotide sequence ID" value="NZ_FODJ01000015.1"/>
</dbReference>
<dbReference type="AlphaFoldDB" id="A0A1H8T7D3"/>
<keyword evidence="1" id="KW-0175">Coiled coil</keyword>
<organism evidence="3 4">
    <name type="scientific">Amphibacillus marinus</name>
    <dbReference type="NCBI Taxonomy" id="872970"/>
    <lineage>
        <taxon>Bacteria</taxon>
        <taxon>Bacillati</taxon>
        <taxon>Bacillota</taxon>
        <taxon>Bacilli</taxon>
        <taxon>Bacillales</taxon>
        <taxon>Bacillaceae</taxon>
        <taxon>Amphibacillus</taxon>
    </lineage>
</organism>
<accession>A0A1H8T7D3</accession>
<evidence type="ECO:0000256" key="2">
    <source>
        <dbReference type="SAM" id="Phobius"/>
    </source>
</evidence>
<feature type="coiled-coil region" evidence="1">
    <location>
        <begin position="19"/>
        <end position="49"/>
    </location>
</feature>
<protein>
    <submittedName>
        <fullName evidence="3">Uncharacterized protein</fullName>
    </submittedName>
</protein>